<organism evidence="1 2">
    <name type="scientific">Strigomonas culicis</name>
    <dbReference type="NCBI Taxonomy" id="28005"/>
    <lineage>
        <taxon>Eukaryota</taxon>
        <taxon>Discoba</taxon>
        <taxon>Euglenozoa</taxon>
        <taxon>Kinetoplastea</taxon>
        <taxon>Metakinetoplastina</taxon>
        <taxon>Trypanosomatida</taxon>
        <taxon>Trypanosomatidae</taxon>
        <taxon>Strigomonadinae</taxon>
        <taxon>Strigomonas</taxon>
    </lineage>
</organism>
<gene>
    <name evidence="1" type="ORF">STCU_01815</name>
</gene>
<evidence type="ECO:0000313" key="2">
    <source>
        <dbReference type="Proteomes" id="UP000015354"/>
    </source>
</evidence>
<proteinExistence type="predicted"/>
<dbReference type="Proteomes" id="UP000015354">
    <property type="component" value="Unassembled WGS sequence"/>
</dbReference>
<comment type="caution">
    <text evidence="1">The sequence shown here is derived from an EMBL/GenBank/DDBJ whole genome shotgun (WGS) entry which is preliminary data.</text>
</comment>
<dbReference type="AlphaFoldDB" id="S9W489"/>
<evidence type="ECO:0000313" key="1">
    <source>
        <dbReference type="EMBL" id="EPY34156.1"/>
    </source>
</evidence>
<protein>
    <submittedName>
        <fullName evidence="1">FG-GAP repeat protein</fullName>
    </submittedName>
</protein>
<keyword evidence="2" id="KW-1185">Reference proteome</keyword>
<name>S9W489_9TRYP</name>
<reference evidence="1 2" key="1">
    <citation type="journal article" date="2013" name="PLoS ONE">
        <title>Predicting the Proteins of Angomonas deanei, Strigomonas culicis and Their Respective Endosymbionts Reveals New Aspects of the Trypanosomatidae Family.</title>
        <authorList>
            <person name="Motta M.C."/>
            <person name="Martins A.C."/>
            <person name="de Souza S.S."/>
            <person name="Catta-Preta C.M."/>
            <person name="Silva R."/>
            <person name="Klein C.C."/>
            <person name="de Almeida L.G."/>
            <person name="de Lima Cunha O."/>
            <person name="Ciapina L.P."/>
            <person name="Brocchi M."/>
            <person name="Colabardini A.C."/>
            <person name="de Araujo Lima B."/>
            <person name="Machado C.R."/>
            <person name="de Almeida Soares C.M."/>
            <person name="Probst C.M."/>
            <person name="de Menezes C.B."/>
            <person name="Thompson C.E."/>
            <person name="Bartholomeu D.C."/>
            <person name="Gradia D.F."/>
            <person name="Pavoni D.P."/>
            <person name="Grisard E.C."/>
            <person name="Fantinatti-Garboggini F."/>
            <person name="Marchini F.K."/>
            <person name="Rodrigues-Luiz G.F."/>
            <person name="Wagner G."/>
            <person name="Goldman G.H."/>
            <person name="Fietto J.L."/>
            <person name="Elias M.C."/>
            <person name="Goldman M.H."/>
            <person name="Sagot M.F."/>
            <person name="Pereira M."/>
            <person name="Stoco P.H."/>
            <person name="de Mendonca-Neto R.P."/>
            <person name="Teixeira S.M."/>
            <person name="Maciel T.E."/>
            <person name="de Oliveira Mendes T.A."/>
            <person name="Urmenyi T.P."/>
            <person name="de Souza W."/>
            <person name="Schenkman S."/>
            <person name="de Vasconcelos A.T."/>
        </authorList>
    </citation>
    <scope>NUCLEOTIDE SEQUENCE [LARGE SCALE GENOMIC DNA]</scope>
</reference>
<accession>S9W489</accession>
<sequence length="839" mass="92748">MIYTAAASRLAMSLAIIRCRGQDDAARWRVRLLAVQRGRRVVLGARRGRGGHRGAGVLRRDGARELALQPLLLPQVLPVGEEDGLQPLVGVLAAAGHLLQLLAQRRRQRRRVVAEADEAVVETHGRALDVAEVLLLRRDGGAAPVGVLQQLAQVGRQVVEVGVCALQLAQPREQHVILRRAAGGLHYRLQPAQAVRRGAVQDALALPQLQPPLAGAGADGALDVRERGEGIAREGELRGCAAVLRGLRVLHDEDRGEVRAAEVHGGRHLVPRLDPRHELAEPQLHLAGPKGAAVAHLRQHVGRFLRRQHVLHRGDTGVDGERAQRHAVQLCGAGPRQRVQRHEELRRASLVRPDVHLQPLAALPGHVALHRPRDGERLRGGVRAGRQLAALHDGRHGAAERRVHRAAEDGRVERHVGVDGEQQQRLVVHRPQRHARLEERRDRGEALPHLVRAGRLGELHRGRVDALAQHGDLVLRVLVLRGQHLQRGGARRPVRLLRLLLVEREGDDAAAEEVRQHVGARRAVRHHAADDRHHLLADVRRPRELEGEAVAGPLQHAQDVHPAVFQPDEHLPLAVRVRVARRDRDDAGLLVRRRGVGAAAPQRVVRQHRVDADGADLCAVHQVVLPLPHVTVEGGHRRLAAALVQQLVALHEPQAAVVAAEAHNVVRERLGLLRRTAVRGEGHHRVDAVGAHVKAELLCLLQRRRHEVARYEDERRVDIHRVDSLRRVRVDGEEMLAFAGVRLEKATAHVEELVREERGARHRPLHARRARRIRREDHLLLQPLPHGEDGEDAGAVTDTDALLRFFGRRVDDEALGRGGRARADVAACVAESPRHDSDV</sequence>
<dbReference type="EMBL" id="ATMH01001815">
    <property type="protein sequence ID" value="EPY34156.1"/>
    <property type="molecule type" value="Genomic_DNA"/>
</dbReference>